<dbReference type="RefSeq" id="WP_138618645.1">
    <property type="nucleotide sequence ID" value="NZ_VCAO01000005.1"/>
</dbReference>
<keyword evidence="1" id="KW-0378">Hydrolase</keyword>
<name>A0A5S3P2T8_9SPHN</name>
<organism evidence="4 5">
    <name type="scientific">Qipengyuania marisflavi</name>
    <dbReference type="NCBI Taxonomy" id="2486356"/>
    <lineage>
        <taxon>Bacteria</taxon>
        <taxon>Pseudomonadati</taxon>
        <taxon>Pseudomonadota</taxon>
        <taxon>Alphaproteobacteria</taxon>
        <taxon>Sphingomonadales</taxon>
        <taxon>Erythrobacteraceae</taxon>
        <taxon>Qipengyuania</taxon>
    </lineage>
</organism>
<dbReference type="Gene3D" id="3.40.50.1820">
    <property type="entry name" value="alpha/beta hydrolase"/>
    <property type="match status" value="1"/>
</dbReference>
<dbReference type="EMBL" id="VCAO01000005">
    <property type="protein sequence ID" value="TMM47181.1"/>
    <property type="molecule type" value="Genomic_DNA"/>
</dbReference>
<reference evidence="4 5" key="1">
    <citation type="submission" date="2019-05" db="EMBL/GenBank/DDBJ databases">
        <title>Erythrobacter marisflavi sp. nov., isolated from isolated from water of an estuary environment.</title>
        <authorList>
            <person name="Yoon J.-H."/>
        </authorList>
    </citation>
    <scope>NUCLEOTIDE SEQUENCE [LARGE SCALE GENOMIC DNA]</scope>
    <source>
        <strain evidence="4 5">KEM-5</strain>
    </source>
</reference>
<dbReference type="SUPFAM" id="SSF53474">
    <property type="entry name" value="alpha/beta-Hydrolases"/>
    <property type="match status" value="1"/>
</dbReference>
<dbReference type="GO" id="GO:0004252">
    <property type="term" value="F:serine-type endopeptidase activity"/>
    <property type="evidence" value="ECO:0007669"/>
    <property type="project" value="TreeGrafter"/>
</dbReference>
<protein>
    <submittedName>
        <fullName evidence="4">S9 family peptidase</fullName>
    </submittedName>
</protein>
<feature type="chain" id="PRO_5024317977" evidence="2">
    <location>
        <begin position="25"/>
        <end position="671"/>
    </location>
</feature>
<sequence>MRLKKYPFLMAVACALAATTNPLAAQTAGTPSIPVEVWALRDVISTADLSPDGKHLLILKTESKMGENVLELYETANLTKPIARLAADPMEIVSARFVSDKFIYGTAWQVSRKSVKGPEQDVRSYKSYSYNLETGKFSKTQPSADERSYDIVNVLPGEPDSVLVAAATSNDGGSGVDPYAAFRPRSYYRYNLNTGGRELVIRGSTQYANISFDDEGNPRFATGFEAGTKEQVYYYRAPGDSTWKEFGDRFDLDDHANLYRVLGGFQGLVGFKQGDPNTGYVIDNRGEDKAALWEFDFTSGQFGRKLFSAPDADVMGITENSMRWAGDNTLAAAVYPGAKMERHWFDPQEKQLYELLESAIPNAHSVNIRTRSRDGKSMVISNSGPHDPGSFWLFLDGKLAKIGSRNPLLKADDLADVEFIKYPARDGRMIPAYVTKPKGQGPFPLVVLPHGGPHVNEVVGFDEWGQLLANAGYMVLQPQYRMSVGWGQDHFDSAYGQHGLAMQDDKDDGALYLVKQGLVDKDRMAMFGWSYGGYAALVATTRDPQIYQCAIAGAAVADPEKGYIQTRNPNGAKALDDWGKRRGTIGINPINEVAKSNIPLLMVHGDVDRRVLYYNYEDYEKAMQKAGKTNAQFLTLKGADHFSNTLNYEHQETFYTKMLDFLKNDCGPGGL</sequence>
<dbReference type="InterPro" id="IPR001375">
    <property type="entry name" value="Peptidase_S9_cat"/>
</dbReference>
<evidence type="ECO:0000313" key="4">
    <source>
        <dbReference type="EMBL" id="TMM47181.1"/>
    </source>
</evidence>
<evidence type="ECO:0000256" key="1">
    <source>
        <dbReference type="ARBA" id="ARBA00022801"/>
    </source>
</evidence>
<evidence type="ECO:0000256" key="2">
    <source>
        <dbReference type="SAM" id="SignalP"/>
    </source>
</evidence>
<dbReference type="Pfam" id="PF00326">
    <property type="entry name" value="Peptidase_S9"/>
    <property type="match status" value="1"/>
</dbReference>
<dbReference type="InterPro" id="IPR029058">
    <property type="entry name" value="AB_hydrolase_fold"/>
</dbReference>
<evidence type="ECO:0000259" key="3">
    <source>
        <dbReference type="Pfam" id="PF00326"/>
    </source>
</evidence>
<dbReference type="OrthoDB" id="1094230at2"/>
<feature type="domain" description="Peptidase S9 prolyl oligopeptidase catalytic" evidence="3">
    <location>
        <begin position="466"/>
        <end position="665"/>
    </location>
</feature>
<feature type="signal peptide" evidence="2">
    <location>
        <begin position="1"/>
        <end position="24"/>
    </location>
</feature>
<keyword evidence="5" id="KW-1185">Reference proteome</keyword>
<dbReference type="GO" id="GO:0006508">
    <property type="term" value="P:proteolysis"/>
    <property type="evidence" value="ECO:0007669"/>
    <property type="project" value="InterPro"/>
</dbReference>
<dbReference type="Proteomes" id="UP000309668">
    <property type="component" value="Unassembled WGS sequence"/>
</dbReference>
<accession>A0A5S3P2T8</accession>
<keyword evidence="2" id="KW-0732">Signal</keyword>
<comment type="caution">
    <text evidence="4">The sequence shown here is derived from an EMBL/GenBank/DDBJ whole genome shotgun (WGS) entry which is preliminary data.</text>
</comment>
<dbReference type="PANTHER" id="PTHR42776">
    <property type="entry name" value="SERINE PEPTIDASE S9 FAMILY MEMBER"/>
    <property type="match status" value="1"/>
</dbReference>
<dbReference type="AlphaFoldDB" id="A0A5S3P2T8"/>
<dbReference type="PANTHER" id="PTHR42776:SF27">
    <property type="entry name" value="DIPEPTIDYL PEPTIDASE FAMILY MEMBER 6"/>
    <property type="match status" value="1"/>
</dbReference>
<dbReference type="SUPFAM" id="SSF82171">
    <property type="entry name" value="DPP6 N-terminal domain-like"/>
    <property type="match status" value="1"/>
</dbReference>
<proteinExistence type="predicted"/>
<evidence type="ECO:0000313" key="5">
    <source>
        <dbReference type="Proteomes" id="UP000309668"/>
    </source>
</evidence>
<gene>
    <name evidence="4" type="ORF">FEV51_10385</name>
</gene>